<comment type="subcellular location">
    <subcellularLocation>
        <location evidence="1">Cell membrane</location>
        <topology evidence="1">Multi-pass membrane protein</topology>
    </subcellularLocation>
</comment>
<evidence type="ECO:0000313" key="5">
    <source>
        <dbReference type="Proteomes" id="UP000297914"/>
    </source>
</evidence>
<keyword evidence="4" id="KW-1185">Reference proteome</keyword>
<comment type="caution">
    <text evidence="3">The sequence shown here is derived from an EMBL/GenBank/DDBJ whole genome shotgun (WGS) entry which is preliminary data.</text>
</comment>
<dbReference type="AlphaFoldDB" id="A0A5F0KEW1"/>
<feature type="transmembrane region" description="Helical" evidence="1">
    <location>
        <begin position="196"/>
        <end position="215"/>
    </location>
</feature>
<evidence type="ECO:0000313" key="4">
    <source>
        <dbReference type="Proteomes" id="UP000297720"/>
    </source>
</evidence>
<dbReference type="CDD" id="cd06662">
    <property type="entry name" value="SURF1"/>
    <property type="match status" value="1"/>
</dbReference>
<dbReference type="EMBL" id="QORL01000004">
    <property type="protein sequence ID" value="TFF80054.1"/>
    <property type="molecule type" value="Genomic_DNA"/>
</dbReference>
<keyword evidence="1" id="KW-0472">Membrane</keyword>
<evidence type="ECO:0000256" key="1">
    <source>
        <dbReference type="RuleBase" id="RU363076"/>
    </source>
</evidence>
<accession>A0A5F0KEW1</accession>
<keyword evidence="1" id="KW-0812">Transmembrane</keyword>
<gene>
    <name evidence="2" type="ORF">DRM93_03430</name>
    <name evidence="3" type="ORF">DRM94_03430</name>
</gene>
<dbReference type="InterPro" id="IPR002994">
    <property type="entry name" value="Surf1/Shy1"/>
</dbReference>
<evidence type="ECO:0000313" key="2">
    <source>
        <dbReference type="EMBL" id="TFF80054.1"/>
    </source>
</evidence>
<keyword evidence="1" id="KW-1133">Transmembrane helix</keyword>
<dbReference type="OrthoDB" id="9789940at2"/>
<evidence type="ECO:0000313" key="3">
    <source>
        <dbReference type="EMBL" id="TFF83132.1"/>
    </source>
</evidence>
<dbReference type="PROSITE" id="PS50895">
    <property type="entry name" value="SURF1"/>
    <property type="match status" value="1"/>
</dbReference>
<dbReference type="EMBL" id="QORK01000004">
    <property type="protein sequence ID" value="TFF83132.1"/>
    <property type="molecule type" value="Genomic_DNA"/>
</dbReference>
<organism evidence="3 5">
    <name type="scientific">Aeromonas taiwanensis</name>
    <dbReference type="NCBI Taxonomy" id="633417"/>
    <lineage>
        <taxon>Bacteria</taxon>
        <taxon>Pseudomonadati</taxon>
        <taxon>Pseudomonadota</taxon>
        <taxon>Gammaproteobacteria</taxon>
        <taxon>Aeromonadales</taxon>
        <taxon>Aeromonadaceae</taxon>
        <taxon>Aeromonas</taxon>
    </lineage>
</organism>
<dbReference type="Proteomes" id="UP000297720">
    <property type="component" value="Unassembled WGS sequence"/>
</dbReference>
<dbReference type="GO" id="GO:0005886">
    <property type="term" value="C:plasma membrane"/>
    <property type="evidence" value="ECO:0007669"/>
    <property type="project" value="UniProtKB-SubCell"/>
</dbReference>
<dbReference type="Pfam" id="PF02104">
    <property type="entry name" value="SURF1"/>
    <property type="match status" value="1"/>
</dbReference>
<dbReference type="RefSeq" id="WP_134694814.1">
    <property type="nucleotide sequence ID" value="NZ_QORJ01000004.1"/>
</dbReference>
<comment type="similarity">
    <text evidence="1">Belongs to the SURF1 family.</text>
</comment>
<comment type="caution">
    <text evidence="1">Lacks conserved residue(s) required for the propagation of feature annotation.</text>
</comment>
<keyword evidence="1" id="KW-1003">Cell membrane</keyword>
<proteinExistence type="inferred from homology"/>
<reference evidence="3 5" key="1">
    <citation type="submission" date="2018-06" db="EMBL/GenBank/DDBJ databases">
        <title>Occurrence of a novel blaKPC-2- and qnrS2- harbouring IncP6 plasmid from Aeromonas taiwanensis isolates recovered from the river sediments.</title>
        <authorList>
            <person name="Zheng B."/>
            <person name="Yu X."/>
            <person name="Xiao Y."/>
        </authorList>
    </citation>
    <scope>NUCLEOTIDE SEQUENCE [LARGE SCALE GENOMIC DNA]</scope>
    <source>
        <strain evidence="2 4">1713</strain>
        <strain evidence="3 5">198</strain>
    </source>
</reference>
<protein>
    <recommendedName>
        <fullName evidence="1">SURF1-like protein</fullName>
    </recommendedName>
</protein>
<name>A0A5F0KEW1_9GAMM</name>
<dbReference type="Proteomes" id="UP000297914">
    <property type="component" value="Unassembled WGS sequence"/>
</dbReference>
<sequence>MFTLVVTAGLCKLALWQWQRGVEKASWLERMAVAQQAPPQTLAQLDWSDPASLDGLALQGEVEWVSPYIWLLDNQAAGGGIGYDVLIPVRAPNASILLLVNLGWVPAPASRAQLPRPVIPATLALDGVLRTAPGGLLLGQNIESGPYPNRLQSIRSEALGEVMGAPLADAVFYQQRTPFFYHYQPNVMPPEKHRAYAVQWLGLALVVLVGGLVLTRRMSP</sequence>